<protein>
    <submittedName>
        <fullName evidence="8">ABC transporter permease</fullName>
    </submittedName>
</protein>
<evidence type="ECO:0000256" key="3">
    <source>
        <dbReference type="ARBA" id="ARBA00022692"/>
    </source>
</evidence>
<proteinExistence type="predicted"/>
<feature type="transmembrane region" description="Helical" evidence="6">
    <location>
        <begin position="353"/>
        <end position="380"/>
    </location>
</feature>
<evidence type="ECO:0000256" key="2">
    <source>
        <dbReference type="ARBA" id="ARBA00022475"/>
    </source>
</evidence>
<keyword evidence="9" id="KW-1185">Reference proteome</keyword>
<dbReference type="InterPro" id="IPR003838">
    <property type="entry name" value="ABC3_permease_C"/>
</dbReference>
<sequence>MVNRHPTLRRKLLRDIRTQWSQFAAQVTIIVLGVALFTASYGAYRNLTASYDGTFEAERFAHVWITGGDSAAVAAGTRTLPGIADVVVRGQAELPLRVGADKLRGRIVGLPADRPPAVNAPTILSGHYPTANEVLVEHHMAGHFGLATGATLSMLGPDGWREVSVAGVVSSAEYLWPARSRQEMFPVPDNFGVIFATEPLPATGVTEQVLIRFAGTPSPASLDRVRSMANALGATEVLSRAEQPSNWLLRMDIDAFGELAYLFPLLFLSVAGLVAYVLLNRRVQAERPVIGVLLAGGVDRRTILSHYLQFGIVAGSVGSLGGILLGLAGSGALSRVYLRAIGLPDSAAVVEVLPITILGGLVFGVAAGALGALAPAVLAFRTPPATAMRGSAPLGPGRISLPERIFPVLRRLPARWLLVLRNIGRSPRRTWSTVLGTALSLLVVLTSWTMLDTMAAALDVSFRQVQTADARVDFTGPVDQRKLAELTSTDGVVAAEPMVQLPVTLTADGDTYSTALIALPRDTTMHGLRPVPGSPATLSDDGILIGKGVRHLLRVGPGDTVAVKVPGVPDVRVPVAGVLDEPIGAFAYLSIEQLDALAGAPVPVDSALLRLAPGADPEQIRRELSGRAGIAAYEDLDALNRLIDRYAGFFFVFIGVMLALGGVLAFAIIFTTMSINIVERRREVGVLRAGGMPPGMLARLITGENLLMTLLGIAPGLVLGVLGGHSFLSTYSNDQFQLELVVRPSTLGVAALVVLAVATVSLLPGLRAVHGLDLAAIIRERSD</sequence>
<dbReference type="GO" id="GO:0005886">
    <property type="term" value="C:plasma membrane"/>
    <property type="evidence" value="ECO:0007669"/>
    <property type="project" value="UniProtKB-SubCell"/>
</dbReference>
<keyword evidence="3 6" id="KW-0812">Transmembrane</keyword>
<feature type="transmembrane region" description="Helical" evidence="6">
    <location>
        <begin position="310"/>
        <end position="333"/>
    </location>
</feature>
<dbReference type="Pfam" id="PF02687">
    <property type="entry name" value="FtsX"/>
    <property type="match status" value="2"/>
</dbReference>
<feature type="transmembrane region" description="Helical" evidence="6">
    <location>
        <begin position="646"/>
        <end position="672"/>
    </location>
</feature>
<accession>A0A511M6K6</accession>
<keyword evidence="5 6" id="KW-0472">Membrane</keyword>
<evidence type="ECO:0000256" key="4">
    <source>
        <dbReference type="ARBA" id="ARBA00022989"/>
    </source>
</evidence>
<evidence type="ECO:0000256" key="1">
    <source>
        <dbReference type="ARBA" id="ARBA00004651"/>
    </source>
</evidence>
<keyword evidence="4 6" id="KW-1133">Transmembrane helix</keyword>
<evidence type="ECO:0000256" key="6">
    <source>
        <dbReference type="SAM" id="Phobius"/>
    </source>
</evidence>
<feature type="transmembrane region" description="Helical" evidence="6">
    <location>
        <begin position="20"/>
        <end position="44"/>
    </location>
</feature>
<keyword evidence="2" id="KW-1003">Cell membrane</keyword>
<evidence type="ECO:0000259" key="7">
    <source>
        <dbReference type="Pfam" id="PF02687"/>
    </source>
</evidence>
<feature type="transmembrane region" description="Helical" evidence="6">
    <location>
        <begin position="747"/>
        <end position="769"/>
    </location>
</feature>
<comment type="caution">
    <text evidence="8">The sequence shown here is derived from an EMBL/GenBank/DDBJ whole genome shotgun (WGS) entry which is preliminary data.</text>
</comment>
<dbReference type="AlphaFoldDB" id="A0A511M6K6"/>
<comment type="subcellular location">
    <subcellularLocation>
        <location evidence="1">Cell membrane</location>
        <topology evidence="1">Multi-pass membrane protein</topology>
    </subcellularLocation>
</comment>
<feature type="domain" description="ABC3 transporter permease C-terminal" evidence="7">
    <location>
        <begin position="262"/>
        <end position="384"/>
    </location>
</feature>
<evidence type="ECO:0000313" key="9">
    <source>
        <dbReference type="Proteomes" id="UP000321424"/>
    </source>
</evidence>
<name>A0A511M6K6_9NOCA</name>
<dbReference type="PANTHER" id="PTHR30287:SF2">
    <property type="entry name" value="BLL1001 PROTEIN"/>
    <property type="match status" value="1"/>
</dbReference>
<feature type="transmembrane region" description="Helical" evidence="6">
    <location>
        <begin position="259"/>
        <end position="279"/>
    </location>
</feature>
<dbReference type="EMBL" id="BJXA01000002">
    <property type="protein sequence ID" value="GEM36239.1"/>
    <property type="molecule type" value="Genomic_DNA"/>
</dbReference>
<reference evidence="8 9" key="1">
    <citation type="submission" date="2019-07" db="EMBL/GenBank/DDBJ databases">
        <title>Whole genome shotgun sequence of Nocardia ninae NBRC 108245.</title>
        <authorList>
            <person name="Hosoyama A."/>
            <person name="Uohara A."/>
            <person name="Ohji S."/>
            <person name="Ichikawa N."/>
        </authorList>
    </citation>
    <scope>NUCLEOTIDE SEQUENCE [LARGE SCALE GENOMIC DNA]</scope>
    <source>
        <strain evidence="8 9">NBRC 108245</strain>
    </source>
</reference>
<dbReference type="Proteomes" id="UP000321424">
    <property type="component" value="Unassembled WGS sequence"/>
</dbReference>
<feature type="transmembrane region" description="Helical" evidence="6">
    <location>
        <begin position="706"/>
        <end position="727"/>
    </location>
</feature>
<dbReference type="InterPro" id="IPR038766">
    <property type="entry name" value="Membrane_comp_ABC_pdt"/>
</dbReference>
<gene>
    <name evidence="8" type="ORF">NN4_07580</name>
</gene>
<evidence type="ECO:0000313" key="8">
    <source>
        <dbReference type="EMBL" id="GEM36239.1"/>
    </source>
</evidence>
<feature type="transmembrane region" description="Helical" evidence="6">
    <location>
        <begin position="431"/>
        <end position="451"/>
    </location>
</feature>
<dbReference type="PANTHER" id="PTHR30287">
    <property type="entry name" value="MEMBRANE COMPONENT OF PREDICTED ABC SUPERFAMILY METABOLITE UPTAKE TRANSPORTER"/>
    <property type="match status" value="1"/>
</dbReference>
<organism evidence="8 9">
    <name type="scientific">Nocardia ninae NBRC 108245</name>
    <dbReference type="NCBI Taxonomy" id="1210091"/>
    <lineage>
        <taxon>Bacteria</taxon>
        <taxon>Bacillati</taxon>
        <taxon>Actinomycetota</taxon>
        <taxon>Actinomycetes</taxon>
        <taxon>Mycobacteriales</taxon>
        <taxon>Nocardiaceae</taxon>
        <taxon>Nocardia</taxon>
    </lineage>
</organism>
<feature type="domain" description="ABC3 transporter permease C-terminal" evidence="7">
    <location>
        <begin position="656"/>
        <end position="763"/>
    </location>
</feature>
<evidence type="ECO:0000256" key="5">
    <source>
        <dbReference type="ARBA" id="ARBA00023136"/>
    </source>
</evidence>